<sequence>MRLVILVIVLLIQGCVVKVGDHTPRVKTIVSSFAATNASKLRTYQLVPSQQGVSEHDLQFLEFSKYIHRLMKLNGYTSANPEEIPQIVIFVGYGIGEPEESYSTYSMPILGATPTGNYSLITQSTSTGSTTYSNSTISQQTSLGITGFIPHVRKTVTYAKHLELYAVDVSAYLESSKIIPVWETKVVSTGRPWDLRNIFPYLVAASSKYLAKGSGKSVEVVVREDNLVKRYVEGLESSIPN</sequence>
<evidence type="ECO:0000313" key="1">
    <source>
        <dbReference type="EMBL" id="MCC2616176.1"/>
    </source>
</evidence>
<protein>
    <submittedName>
        <fullName evidence="1">DUF4136 domain-containing protein</fullName>
    </submittedName>
</protein>
<dbReference type="Proteomes" id="UP001520878">
    <property type="component" value="Unassembled WGS sequence"/>
</dbReference>
<dbReference type="EMBL" id="JAJEWP010000001">
    <property type="protein sequence ID" value="MCC2616176.1"/>
    <property type="molecule type" value="Genomic_DNA"/>
</dbReference>
<gene>
    <name evidence="1" type="ORF">LJ739_07985</name>
</gene>
<accession>A0ABS8G7W0</accession>
<name>A0ABS8G7W0_9ALTE</name>
<comment type="caution">
    <text evidence="1">The sequence shown here is derived from an EMBL/GenBank/DDBJ whole genome shotgun (WGS) entry which is preliminary data.</text>
</comment>
<reference evidence="1 2" key="1">
    <citation type="submission" date="2021-10" db="EMBL/GenBank/DDBJ databases">
        <title>Draft genome of Aestuariibacter halophilus JC2043.</title>
        <authorList>
            <person name="Emsley S.A."/>
            <person name="Pfannmuller K.M."/>
            <person name="Ushijima B."/>
            <person name="Saw J.H."/>
            <person name="Videau P."/>
        </authorList>
    </citation>
    <scope>NUCLEOTIDE SEQUENCE [LARGE SCALE GENOMIC DNA]</scope>
    <source>
        <strain evidence="1 2">JC2043</strain>
    </source>
</reference>
<dbReference type="PROSITE" id="PS51257">
    <property type="entry name" value="PROKAR_LIPOPROTEIN"/>
    <property type="match status" value="1"/>
</dbReference>
<keyword evidence="2" id="KW-1185">Reference proteome</keyword>
<proteinExistence type="predicted"/>
<dbReference type="RefSeq" id="WP_229158927.1">
    <property type="nucleotide sequence ID" value="NZ_JAJEWP010000001.1"/>
</dbReference>
<evidence type="ECO:0000313" key="2">
    <source>
        <dbReference type="Proteomes" id="UP001520878"/>
    </source>
</evidence>
<organism evidence="1 2">
    <name type="scientific">Fluctibacter halophilus</name>
    <dbReference type="NCBI Taxonomy" id="226011"/>
    <lineage>
        <taxon>Bacteria</taxon>
        <taxon>Pseudomonadati</taxon>
        <taxon>Pseudomonadota</taxon>
        <taxon>Gammaproteobacteria</taxon>
        <taxon>Alteromonadales</taxon>
        <taxon>Alteromonadaceae</taxon>
        <taxon>Fluctibacter</taxon>
    </lineage>
</organism>